<feature type="transmembrane region" description="Helical" evidence="6">
    <location>
        <begin position="166"/>
        <end position="184"/>
    </location>
</feature>
<evidence type="ECO:0000313" key="8">
    <source>
        <dbReference type="Proteomes" id="UP001208935"/>
    </source>
</evidence>
<dbReference type="Proteomes" id="UP001208935">
    <property type="component" value="Unassembled WGS sequence"/>
</dbReference>
<feature type="transmembrane region" description="Helical" evidence="6">
    <location>
        <begin position="307"/>
        <end position="332"/>
    </location>
</feature>
<evidence type="ECO:0000313" key="7">
    <source>
        <dbReference type="EMBL" id="MCW5323058.1"/>
    </source>
</evidence>
<evidence type="ECO:0000256" key="5">
    <source>
        <dbReference type="ARBA" id="ARBA00023136"/>
    </source>
</evidence>
<accession>A0ABT3KXK0</accession>
<keyword evidence="8" id="KW-1185">Reference proteome</keyword>
<keyword evidence="5 6" id="KW-0472">Membrane</keyword>
<dbReference type="SUPFAM" id="SSF103473">
    <property type="entry name" value="MFS general substrate transporter"/>
    <property type="match status" value="1"/>
</dbReference>
<feature type="transmembrane region" description="Helical" evidence="6">
    <location>
        <begin position="344"/>
        <end position="362"/>
    </location>
</feature>
<feature type="transmembrane region" description="Helical" evidence="6">
    <location>
        <begin position="282"/>
        <end position="301"/>
    </location>
</feature>
<evidence type="ECO:0000256" key="4">
    <source>
        <dbReference type="ARBA" id="ARBA00022989"/>
    </source>
</evidence>
<feature type="transmembrane region" description="Helical" evidence="6">
    <location>
        <begin position="215"/>
        <end position="235"/>
    </location>
</feature>
<dbReference type="InterPro" id="IPR011701">
    <property type="entry name" value="MFS"/>
</dbReference>
<dbReference type="EMBL" id="QZCW01000003">
    <property type="protein sequence ID" value="MCW5323058.1"/>
    <property type="molecule type" value="Genomic_DNA"/>
</dbReference>
<dbReference type="Pfam" id="PF07690">
    <property type="entry name" value="MFS_1"/>
    <property type="match status" value="1"/>
</dbReference>
<dbReference type="Gene3D" id="1.20.1250.20">
    <property type="entry name" value="MFS general substrate transporter like domains"/>
    <property type="match status" value="1"/>
</dbReference>
<evidence type="ECO:0000256" key="6">
    <source>
        <dbReference type="SAM" id="Phobius"/>
    </source>
</evidence>
<evidence type="ECO:0000256" key="2">
    <source>
        <dbReference type="ARBA" id="ARBA00022448"/>
    </source>
</evidence>
<organism evidence="7 8">
    <name type="scientific">Verminephrobacter aporrectodeae subsp. tuberculatae</name>
    <dbReference type="NCBI Taxonomy" id="1110392"/>
    <lineage>
        <taxon>Bacteria</taxon>
        <taxon>Pseudomonadati</taxon>
        <taxon>Pseudomonadota</taxon>
        <taxon>Betaproteobacteria</taxon>
        <taxon>Burkholderiales</taxon>
        <taxon>Comamonadaceae</taxon>
        <taxon>Verminephrobacter</taxon>
    </lineage>
</organism>
<feature type="transmembrane region" description="Helical" evidence="6">
    <location>
        <begin position="368"/>
        <end position="388"/>
    </location>
</feature>
<feature type="transmembrane region" description="Helical" evidence="6">
    <location>
        <begin position="250"/>
        <end position="270"/>
    </location>
</feature>
<keyword evidence="2" id="KW-0813">Transport</keyword>
<dbReference type="PANTHER" id="PTHR12778:SF10">
    <property type="entry name" value="MAJOR FACILITATOR SUPERFAMILY DOMAIN-CONTAINING PROTEIN 3"/>
    <property type="match status" value="1"/>
</dbReference>
<dbReference type="PANTHER" id="PTHR12778">
    <property type="entry name" value="SOLUTE CARRIER FAMILY 33 ACETYL-COA TRANSPORTER -RELATED"/>
    <property type="match status" value="1"/>
</dbReference>
<feature type="transmembrane region" description="Helical" evidence="6">
    <location>
        <begin position="74"/>
        <end position="96"/>
    </location>
</feature>
<feature type="transmembrane region" description="Helical" evidence="6">
    <location>
        <begin position="39"/>
        <end position="62"/>
    </location>
</feature>
<keyword evidence="3 6" id="KW-0812">Transmembrane</keyword>
<proteinExistence type="predicted"/>
<sequence>MRSPYRWHQFVFGLLGLALAAPSVYLVLGLPLLMRQQGWSGTGIGLFQLAGLPAVFKVVLALPVERWHPARQPYSRWTLLLGIAYLIVLLVLAAVGVETPKAVLFALMHACSVLATWADIPMNALAIKMLPASERLFAGGVRSAALFAAVILGGGAMLLLEQTLGWAAPFLAMSALLLLALALIGSLKEADAGNLAGESLSPSPILGGFFHQPGAWSWVVLLLAYFPFVATAWIYLKPLLLDQGFPASQVAWIAGIGGGCLGALSSLATARIVSRETLPHTLPLSALGNFLVLSLLAGVVWQAAGPVWLITTTCLLAIAMGVTSSLAFSLMMDFSRQYHQAVDYGIQASLFALGRTAVPPVAGVLLDIYRYPGMLLALALAAFVVLLLTTGTQRFVVAQCVQERAVE</sequence>
<dbReference type="RefSeq" id="WP_265283075.1">
    <property type="nucleotide sequence ID" value="NZ_QZCW01000003.1"/>
</dbReference>
<feature type="transmembrane region" description="Helical" evidence="6">
    <location>
        <begin position="141"/>
        <end position="160"/>
    </location>
</feature>
<dbReference type="InterPro" id="IPR036259">
    <property type="entry name" value="MFS_trans_sf"/>
</dbReference>
<name>A0ABT3KXK0_9BURK</name>
<keyword evidence="4 6" id="KW-1133">Transmembrane helix</keyword>
<dbReference type="InterPro" id="IPR004752">
    <property type="entry name" value="AmpG_permease/AT-1"/>
</dbReference>
<evidence type="ECO:0000256" key="3">
    <source>
        <dbReference type="ARBA" id="ARBA00022692"/>
    </source>
</evidence>
<comment type="subcellular location">
    <subcellularLocation>
        <location evidence="1">Membrane</location>
        <topology evidence="1">Multi-pass membrane protein</topology>
    </subcellularLocation>
</comment>
<feature type="transmembrane region" description="Helical" evidence="6">
    <location>
        <begin position="102"/>
        <end position="120"/>
    </location>
</feature>
<protein>
    <submittedName>
        <fullName evidence="7">MFS transporter</fullName>
    </submittedName>
</protein>
<reference evidence="8" key="1">
    <citation type="submission" date="2023-07" db="EMBL/GenBank/DDBJ databases">
        <title>Verminephrobacter genomes.</title>
        <authorList>
            <person name="Lund M.B."/>
        </authorList>
    </citation>
    <scope>NUCLEOTIDE SEQUENCE [LARGE SCALE GENOMIC DNA]</scope>
    <source>
        <strain evidence="8">AtM5-05</strain>
    </source>
</reference>
<comment type="caution">
    <text evidence="7">The sequence shown here is derived from an EMBL/GenBank/DDBJ whole genome shotgun (WGS) entry which is preliminary data.</text>
</comment>
<evidence type="ECO:0000256" key="1">
    <source>
        <dbReference type="ARBA" id="ARBA00004141"/>
    </source>
</evidence>
<gene>
    <name evidence="7" type="ORF">D5039_18500</name>
</gene>